<evidence type="ECO:0000259" key="1">
    <source>
        <dbReference type="Pfam" id="PF01425"/>
    </source>
</evidence>
<dbReference type="AlphaFoldDB" id="A0A1S1HB72"/>
<dbReference type="SUPFAM" id="SSF75304">
    <property type="entry name" value="Amidase signature (AS) enzymes"/>
    <property type="match status" value="1"/>
</dbReference>
<dbReference type="InterPro" id="IPR023631">
    <property type="entry name" value="Amidase_dom"/>
</dbReference>
<name>A0A1S1HB72_9SPHN</name>
<dbReference type="PANTHER" id="PTHR11895">
    <property type="entry name" value="TRANSAMIDASE"/>
    <property type="match status" value="1"/>
</dbReference>
<feature type="domain" description="Amidase" evidence="1">
    <location>
        <begin position="27"/>
        <end position="430"/>
    </location>
</feature>
<dbReference type="OrthoDB" id="7490557at2"/>
<dbReference type="PANTHER" id="PTHR11895:SF172">
    <property type="entry name" value="GLUTAMYL-TRNA(GLN) AMIDOTRANSFERASE"/>
    <property type="match status" value="1"/>
</dbReference>
<proteinExistence type="predicted"/>
<dbReference type="EMBL" id="MIPT01000001">
    <property type="protein sequence ID" value="OHT18681.1"/>
    <property type="molecule type" value="Genomic_DNA"/>
</dbReference>
<dbReference type="Gene3D" id="3.90.1300.10">
    <property type="entry name" value="Amidase signature (AS) domain"/>
    <property type="match status" value="1"/>
</dbReference>
<accession>A0A1S1HB72</accession>
<dbReference type="GO" id="GO:0018750">
    <property type="term" value="F:biuret amidohydrolase activity"/>
    <property type="evidence" value="ECO:0007669"/>
    <property type="project" value="UniProtKB-EC"/>
</dbReference>
<dbReference type="RefSeq" id="WP_070932375.1">
    <property type="nucleotide sequence ID" value="NZ_MIPT01000001.1"/>
</dbReference>
<dbReference type="InterPro" id="IPR000120">
    <property type="entry name" value="Amidase"/>
</dbReference>
<evidence type="ECO:0000313" key="3">
    <source>
        <dbReference type="Proteomes" id="UP000179467"/>
    </source>
</evidence>
<dbReference type="InterPro" id="IPR036928">
    <property type="entry name" value="AS_sf"/>
</dbReference>
<dbReference type="InterPro" id="IPR014087">
    <property type="entry name" value="Carboxybiuret_hydro_AtzE"/>
</dbReference>
<organism evidence="2 3">
    <name type="scientific">Edaphosphingomonas haloaromaticamans</name>
    <dbReference type="NCBI Taxonomy" id="653954"/>
    <lineage>
        <taxon>Bacteria</taxon>
        <taxon>Pseudomonadati</taxon>
        <taxon>Pseudomonadota</taxon>
        <taxon>Alphaproteobacteria</taxon>
        <taxon>Sphingomonadales</taxon>
        <taxon>Rhizorhabdaceae</taxon>
        <taxon>Edaphosphingomonas</taxon>
    </lineage>
</organism>
<reference evidence="2 3" key="1">
    <citation type="submission" date="2016-09" db="EMBL/GenBank/DDBJ databases">
        <title>Metabolic pathway, cell adaptation mechanisms and a novel monoxygenase revealed through proteogenomic-transcription analysis of a Sphingomonas haloaromaticamans strain degrading the fungicide ortho-phenylphenol.</title>
        <authorList>
            <person name="Perruchon C."/>
            <person name="Papadopoulou E.S."/>
            <person name="Rousidou C."/>
            <person name="Vasileiadis S."/>
            <person name="Tanou G."/>
            <person name="Amoutzias G."/>
            <person name="Molassiotis A."/>
            <person name="Karpouzas D.G."/>
        </authorList>
    </citation>
    <scope>NUCLEOTIDE SEQUENCE [LARGE SCALE GENOMIC DNA]</scope>
    <source>
        <strain evidence="2 3">P3</strain>
    </source>
</reference>
<comment type="caution">
    <text evidence="2">The sequence shown here is derived from an EMBL/GenBank/DDBJ whole genome shotgun (WGS) entry which is preliminary data.</text>
</comment>
<evidence type="ECO:0000313" key="2">
    <source>
        <dbReference type="EMBL" id="OHT18681.1"/>
    </source>
</evidence>
<keyword evidence="2" id="KW-0378">Hydrolase</keyword>
<dbReference type="NCBIfam" id="NF006631">
    <property type="entry name" value="PRK09201.1"/>
    <property type="match status" value="1"/>
</dbReference>
<protein>
    <submittedName>
        <fullName evidence="2">Biuret hydrolase</fullName>
        <ecNumber evidence="2">3.5.1.84</ecNumber>
    </submittedName>
</protein>
<dbReference type="Proteomes" id="UP000179467">
    <property type="component" value="Unassembled WGS sequence"/>
</dbReference>
<dbReference type="NCBIfam" id="TIGR02715">
    <property type="entry name" value="amido_AtzE"/>
    <property type="match status" value="1"/>
</dbReference>
<dbReference type="Pfam" id="PF01425">
    <property type="entry name" value="Amidase"/>
    <property type="match status" value="1"/>
</dbReference>
<keyword evidence="3" id="KW-1185">Reference proteome</keyword>
<gene>
    <name evidence="2" type="primary">atzE</name>
    <name evidence="2" type="ORF">BHE75_00655</name>
</gene>
<dbReference type="EC" id="3.5.1.84" evidence="2"/>
<sequence>MSARSIIAKIRSAGTASSWARDALCHIEADRHLNCFTAVLETRATEMAARIDAEPHRFPLAGLPFAAKDLFDVAGRPTLAGSRINLDHPPARRDATAIGRLTDAGANLVGLTNMDEYAYGFSTENAHYGPTRNPHDPTRIAGGSSGGSAAAVAAGIVPAALGSDTNGSIRVPASLCGIYGLKATYGRLSRGGSFPFVADLDHIGPLARDLNLLAVVYDHLQGPDPLDPACAERPCDLVAPLLERSLPDLQVGVLEGWFRQGASDEALAAVDHVASAFPQIRKVVLEGTEAARSAAFCLTGMAGGSLHANRLKNRAMDFDPAVRDRLLAGLMLPANLTFQARRVRRKFMREAVDLFREVDVLLAPATPCTAPRIGESTVMIAGREIPVRANLGLYTQPISFIGLPVIAAPVRLPGLPIGVQIIGPPWGEVKIFQAAAILERSGRVGTTALPSRGEAST</sequence>